<feature type="region of interest" description="Disordered" evidence="1">
    <location>
        <begin position="217"/>
        <end position="238"/>
    </location>
</feature>
<feature type="compositionally biased region" description="Basic residues" evidence="1">
    <location>
        <begin position="398"/>
        <end position="413"/>
    </location>
</feature>
<reference evidence="2 3" key="1">
    <citation type="journal article" date="2020" name="BMC Genomics">
        <title>Intraspecific diversification of the crop wild relative Brassica cretica Lam. using demographic model selection.</title>
        <authorList>
            <person name="Kioukis A."/>
            <person name="Michalopoulou V.A."/>
            <person name="Briers L."/>
            <person name="Pirintsos S."/>
            <person name="Studholme D.J."/>
            <person name="Pavlidis P."/>
            <person name="Sarris P.F."/>
        </authorList>
    </citation>
    <scope>NUCLEOTIDE SEQUENCE [LARGE SCALE GENOMIC DNA]</scope>
    <source>
        <strain evidence="3">cv. PFS-1207/04</strain>
    </source>
</reference>
<proteinExistence type="predicted"/>
<name>A0ABQ7BDW0_BRACR</name>
<feature type="region of interest" description="Disordered" evidence="1">
    <location>
        <begin position="367"/>
        <end position="490"/>
    </location>
</feature>
<feature type="compositionally biased region" description="Basic and acidic residues" evidence="1">
    <location>
        <begin position="101"/>
        <end position="113"/>
    </location>
</feature>
<feature type="region of interest" description="Disordered" evidence="1">
    <location>
        <begin position="1"/>
        <end position="122"/>
    </location>
</feature>
<evidence type="ECO:0008006" key="4">
    <source>
        <dbReference type="Google" id="ProtNLM"/>
    </source>
</evidence>
<keyword evidence="3" id="KW-1185">Reference proteome</keyword>
<comment type="caution">
    <text evidence="2">The sequence shown here is derived from an EMBL/GenBank/DDBJ whole genome shotgun (WGS) entry which is preliminary data.</text>
</comment>
<gene>
    <name evidence="2" type="ORF">DY000_02038007</name>
</gene>
<dbReference type="EMBL" id="QGKV02001507">
    <property type="protein sequence ID" value="KAF3530340.1"/>
    <property type="molecule type" value="Genomic_DNA"/>
</dbReference>
<organism evidence="2 3">
    <name type="scientific">Brassica cretica</name>
    <name type="common">Mustard</name>
    <dbReference type="NCBI Taxonomy" id="69181"/>
    <lineage>
        <taxon>Eukaryota</taxon>
        <taxon>Viridiplantae</taxon>
        <taxon>Streptophyta</taxon>
        <taxon>Embryophyta</taxon>
        <taxon>Tracheophyta</taxon>
        <taxon>Spermatophyta</taxon>
        <taxon>Magnoliopsida</taxon>
        <taxon>eudicotyledons</taxon>
        <taxon>Gunneridae</taxon>
        <taxon>Pentapetalae</taxon>
        <taxon>rosids</taxon>
        <taxon>malvids</taxon>
        <taxon>Brassicales</taxon>
        <taxon>Brassicaceae</taxon>
        <taxon>Brassiceae</taxon>
        <taxon>Brassica</taxon>
    </lineage>
</organism>
<dbReference type="Proteomes" id="UP000266723">
    <property type="component" value="Unassembled WGS sequence"/>
</dbReference>
<evidence type="ECO:0000313" key="3">
    <source>
        <dbReference type="Proteomes" id="UP000266723"/>
    </source>
</evidence>
<evidence type="ECO:0000313" key="2">
    <source>
        <dbReference type="EMBL" id="KAF3530340.1"/>
    </source>
</evidence>
<sequence length="490" mass="55153">MEEERHRGRQGAPEQRNRKVTPLPPRDGRSMPTKDLKAAAFHERIDRHRNNFGVRVETKQTRVPPPSKALERPREEHLPWRGKMLESVLEPHSLSSPPYTKKRDPVSGRDLQRRPPFPQRGLSEWRLKQTTLPQPTIETTGPSRAKPQTPVATNTTFQTSQRVLQERTEEQILNDLNEATMLYLNCPEPTEAAARRQRVLAGDARGQTEEAVARLMKQQGPPEAVERRGSPQLGQTPTIPSKEQVMRELQEVTKQYLSCIDLVEAVARRQRVLLGDAEGLLEKTADSIMAAAAEQRRPLSPWERGIRSVSPSGIDFDIAMQPSDIEVTPPPKLRNLEPYHQNAAHPLCNTEPLLENTNSPRLKSLIISSSEGPEKEQETTSNDLEVADDEETLQNFKNKAKNKVSKQGKKRSQRLSPNILRGTSIKKRKLSQIQHSPRNGRKRLTGESSKARMTSGEAKKGSGREKEAPTPALNPPIHKIFTSRINASGR</sequence>
<accession>A0ABQ7BDW0</accession>
<protein>
    <recommendedName>
        <fullName evidence="4">DUF3741 domain-containing protein</fullName>
    </recommendedName>
</protein>
<feature type="compositionally biased region" description="Basic and acidic residues" evidence="1">
    <location>
        <begin position="26"/>
        <end position="49"/>
    </location>
</feature>
<feature type="compositionally biased region" description="Basic and acidic residues" evidence="1">
    <location>
        <begin position="457"/>
        <end position="468"/>
    </location>
</feature>
<feature type="compositionally biased region" description="Basic and acidic residues" evidence="1">
    <location>
        <begin position="69"/>
        <end position="79"/>
    </location>
</feature>
<evidence type="ECO:0000256" key="1">
    <source>
        <dbReference type="SAM" id="MobiDB-lite"/>
    </source>
</evidence>